<comment type="catalytic activity">
    <reaction evidence="1 14">
        <text>adenosylcob(III)inamide + ATP = adenosylcob(III)inamide phosphate + ADP + H(+)</text>
        <dbReference type="Rhea" id="RHEA:15769"/>
        <dbReference type="ChEBI" id="CHEBI:2480"/>
        <dbReference type="ChEBI" id="CHEBI:15378"/>
        <dbReference type="ChEBI" id="CHEBI:30616"/>
        <dbReference type="ChEBI" id="CHEBI:58502"/>
        <dbReference type="ChEBI" id="CHEBI:456216"/>
        <dbReference type="EC" id="2.7.1.156"/>
    </reaction>
</comment>
<reference evidence="16" key="1">
    <citation type="journal article" date="2019" name="Int. J. Syst. Evol. Microbiol.">
        <title>The Global Catalogue of Microorganisms (GCM) 10K type strain sequencing project: providing services to taxonomists for standard genome sequencing and annotation.</title>
        <authorList>
            <consortium name="The Broad Institute Genomics Platform"/>
            <consortium name="The Broad Institute Genome Sequencing Center for Infectious Disease"/>
            <person name="Wu L."/>
            <person name="Ma J."/>
        </authorList>
    </citation>
    <scope>NUCLEOTIDE SEQUENCE [LARGE SCALE GENOMIC DNA]</scope>
    <source>
        <strain evidence="16">JCM 17804</strain>
    </source>
</reference>
<evidence type="ECO:0000256" key="14">
    <source>
        <dbReference type="PIRNR" id="PIRNR006135"/>
    </source>
</evidence>
<evidence type="ECO:0000256" key="13">
    <source>
        <dbReference type="ARBA" id="ARBA00023134"/>
    </source>
</evidence>
<evidence type="ECO:0000256" key="7">
    <source>
        <dbReference type="ARBA" id="ARBA00007490"/>
    </source>
</evidence>
<comment type="function">
    <text evidence="4 14">Catalyzes ATP-dependent phosphorylation of adenosylcobinamide and addition of GMP to adenosylcobinamide phosphate.</text>
</comment>
<dbReference type="InterPro" id="IPR003203">
    <property type="entry name" value="CobU/CobP"/>
</dbReference>
<evidence type="ECO:0000256" key="10">
    <source>
        <dbReference type="ARBA" id="ARBA00022741"/>
    </source>
</evidence>
<evidence type="ECO:0000313" key="15">
    <source>
        <dbReference type="EMBL" id="GAA4353301.1"/>
    </source>
</evidence>
<dbReference type="Gene3D" id="3.40.50.300">
    <property type="entry name" value="P-loop containing nucleotide triphosphate hydrolases"/>
    <property type="match status" value="1"/>
</dbReference>
<evidence type="ECO:0000256" key="5">
    <source>
        <dbReference type="ARBA" id="ARBA00004692"/>
    </source>
</evidence>
<keyword evidence="16" id="KW-1185">Reference proteome</keyword>
<evidence type="ECO:0000313" key="16">
    <source>
        <dbReference type="Proteomes" id="UP001500975"/>
    </source>
</evidence>
<dbReference type="EMBL" id="BAABGJ010000077">
    <property type="protein sequence ID" value="GAA4353301.1"/>
    <property type="molecule type" value="Genomic_DNA"/>
</dbReference>
<dbReference type="PIRSF" id="PIRSF006135">
    <property type="entry name" value="CobU"/>
    <property type="match status" value="1"/>
</dbReference>
<keyword evidence="11 14" id="KW-0418">Kinase</keyword>
<comment type="catalytic activity">
    <reaction evidence="3">
        <text>adenosylcob(III)inamide + GTP = adenosylcob(III)inamide phosphate + GDP + H(+)</text>
        <dbReference type="Rhea" id="RHEA:15765"/>
        <dbReference type="ChEBI" id="CHEBI:2480"/>
        <dbReference type="ChEBI" id="CHEBI:15378"/>
        <dbReference type="ChEBI" id="CHEBI:37565"/>
        <dbReference type="ChEBI" id="CHEBI:58189"/>
        <dbReference type="ChEBI" id="CHEBI:58502"/>
        <dbReference type="EC" id="2.7.1.156"/>
    </reaction>
</comment>
<keyword evidence="13 14" id="KW-0342">GTP-binding</keyword>
<accession>A0ABP8I898</accession>
<dbReference type="CDD" id="cd00544">
    <property type="entry name" value="CobU"/>
    <property type="match status" value="1"/>
</dbReference>
<dbReference type="SUPFAM" id="SSF52540">
    <property type="entry name" value="P-loop containing nucleoside triphosphate hydrolases"/>
    <property type="match status" value="1"/>
</dbReference>
<comment type="caution">
    <text evidence="15">The sequence shown here is derived from an EMBL/GenBank/DDBJ whole genome shotgun (WGS) entry which is preliminary data.</text>
</comment>
<comment type="catalytic activity">
    <reaction evidence="2 14">
        <text>adenosylcob(III)inamide phosphate + GTP + H(+) = adenosylcob(III)inamide-GDP + diphosphate</text>
        <dbReference type="Rhea" id="RHEA:22712"/>
        <dbReference type="ChEBI" id="CHEBI:15378"/>
        <dbReference type="ChEBI" id="CHEBI:33019"/>
        <dbReference type="ChEBI" id="CHEBI:37565"/>
        <dbReference type="ChEBI" id="CHEBI:58502"/>
        <dbReference type="ChEBI" id="CHEBI:60487"/>
        <dbReference type="EC" id="2.7.7.62"/>
    </reaction>
</comment>
<evidence type="ECO:0000256" key="6">
    <source>
        <dbReference type="ARBA" id="ARBA00005159"/>
    </source>
</evidence>
<dbReference type="EC" id="2.7.1.156" evidence="14"/>
<evidence type="ECO:0000256" key="12">
    <source>
        <dbReference type="ARBA" id="ARBA00022840"/>
    </source>
</evidence>
<keyword evidence="8 14" id="KW-0169">Cobalamin biosynthesis</keyword>
<evidence type="ECO:0000256" key="8">
    <source>
        <dbReference type="ARBA" id="ARBA00022573"/>
    </source>
</evidence>
<dbReference type="PANTHER" id="PTHR34848">
    <property type="match status" value="1"/>
</dbReference>
<dbReference type="InterPro" id="IPR027417">
    <property type="entry name" value="P-loop_NTPase"/>
</dbReference>
<proteinExistence type="inferred from homology"/>
<evidence type="ECO:0000256" key="1">
    <source>
        <dbReference type="ARBA" id="ARBA00000312"/>
    </source>
</evidence>
<comment type="pathway">
    <text evidence="6 14">Cofactor biosynthesis; adenosylcobalamin biosynthesis; adenosylcobalamin from cob(II)yrinate a,c-diamide: step 5/7.</text>
</comment>
<dbReference type="GO" id="GO:0016779">
    <property type="term" value="F:nucleotidyltransferase activity"/>
    <property type="evidence" value="ECO:0007669"/>
    <property type="project" value="UniProtKB-KW"/>
</dbReference>
<keyword evidence="9 14" id="KW-0808">Transferase</keyword>
<evidence type="ECO:0000256" key="2">
    <source>
        <dbReference type="ARBA" id="ARBA00000711"/>
    </source>
</evidence>
<dbReference type="PANTHER" id="PTHR34848:SF1">
    <property type="entry name" value="BIFUNCTIONAL ADENOSYLCOBALAMIN BIOSYNTHESIS PROTEIN COBU"/>
    <property type="match status" value="1"/>
</dbReference>
<dbReference type="GO" id="GO:0016301">
    <property type="term" value="F:kinase activity"/>
    <property type="evidence" value="ECO:0007669"/>
    <property type="project" value="UniProtKB-KW"/>
</dbReference>
<dbReference type="Pfam" id="PF02283">
    <property type="entry name" value="CobU"/>
    <property type="match status" value="1"/>
</dbReference>
<protein>
    <recommendedName>
        <fullName evidence="14">Bifunctional adenosylcobalamin biosynthesis protein</fullName>
        <ecNumber evidence="14">2.7.1.156</ecNumber>
        <ecNumber evidence="14">2.7.7.62</ecNumber>
    </recommendedName>
</protein>
<gene>
    <name evidence="15" type="primary">cobU</name>
    <name evidence="15" type="ORF">GCM10023165_43440</name>
</gene>
<keyword evidence="15" id="KW-0548">Nucleotidyltransferase</keyword>
<keyword evidence="12 14" id="KW-0067">ATP-binding</keyword>
<keyword evidence="10 14" id="KW-0547">Nucleotide-binding</keyword>
<evidence type="ECO:0000256" key="4">
    <source>
        <dbReference type="ARBA" id="ARBA00003889"/>
    </source>
</evidence>
<organism evidence="15 16">
    <name type="scientific">Variovorax defluvii</name>
    <dbReference type="NCBI Taxonomy" id="913761"/>
    <lineage>
        <taxon>Bacteria</taxon>
        <taxon>Pseudomonadati</taxon>
        <taxon>Pseudomonadota</taxon>
        <taxon>Betaproteobacteria</taxon>
        <taxon>Burkholderiales</taxon>
        <taxon>Comamonadaceae</taxon>
        <taxon>Variovorax</taxon>
    </lineage>
</organism>
<dbReference type="Proteomes" id="UP001500975">
    <property type="component" value="Unassembled WGS sequence"/>
</dbReference>
<dbReference type="EC" id="2.7.7.62" evidence="14"/>
<evidence type="ECO:0000256" key="9">
    <source>
        <dbReference type="ARBA" id="ARBA00022679"/>
    </source>
</evidence>
<comment type="pathway">
    <text evidence="5 14">Cofactor biosynthesis; adenosylcobalamin biosynthesis; adenosylcobalamin from cob(II)yrinate a,c-diamide: step 6/7.</text>
</comment>
<sequence length="195" mass="20784">MAPEEILTPFAGRELILGGQRSGKSRRAEERAAQWLARAPSHRAVLIATATAHDEEMRARIARHRADRAQRVPAMLTVEESLHLGAALARHSEPGTLVLVDCLTLWLSALLMPAAAGAEPHDLRTAQAALLHALHDARGPVVLVSNEIGLGVIPLGREVRAFVDALGHLNQAVAQACGRVTLMAAGLPLCLKESP</sequence>
<comment type="similarity">
    <text evidence="7 14">Belongs to the CobU/CobP family.</text>
</comment>
<dbReference type="RefSeq" id="WP_345540563.1">
    <property type="nucleotide sequence ID" value="NZ_BAABGJ010000077.1"/>
</dbReference>
<name>A0ABP8I898_9BURK</name>
<evidence type="ECO:0000256" key="3">
    <source>
        <dbReference type="ARBA" id="ARBA00001522"/>
    </source>
</evidence>
<evidence type="ECO:0000256" key="11">
    <source>
        <dbReference type="ARBA" id="ARBA00022777"/>
    </source>
</evidence>